<evidence type="ECO:0000313" key="2">
    <source>
        <dbReference type="EMBL" id="EHP87240.1"/>
    </source>
</evidence>
<gene>
    <name evidence="2" type="ORF">MetfoDRAFT_0829</name>
</gene>
<feature type="transmembrane region" description="Helical" evidence="1">
    <location>
        <begin position="12"/>
        <end position="37"/>
    </location>
</feature>
<dbReference type="Proteomes" id="UP000003706">
    <property type="component" value="Unassembled WGS sequence"/>
</dbReference>
<accession>H1KYF6</accession>
<keyword evidence="1" id="KW-0812">Transmembrane</keyword>
<organism evidence="2 3">
    <name type="scientific">Methanotorris formicicus Mc-S-70</name>
    <dbReference type="NCBI Taxonomy" id="647171"/>
    <lineage>
        <taxon>Archaea</taxon>
        <taxon>Methanobacteriati</taxon>
        <taxon>Methanobacteriota</taxon>
        <taxon>Methanomada group</taxon>
        <taxon>Methanococci</taxon>
        <taxon>Methanococcales</taxon>
        <taxon>Methanocaldococcaceae</taxon>
        <taxon>Methanotorris</taxon>
    </lineage>
</organism>
<dbReference type="STRING" id="647171.MetfoDRAFT_0829"/>
<protein>
    <submittedName>
        <fullName evidence="2">Uncharacterized protein</fullName>
    </submittedName>
</protein>
<keyword evidence="1" id="KW-0472">Membrane</keyword>
<comment type="caution">
    <text evidence="2">The sequence shown here is derived from an EMBL/GenBank/DDBJ whole genome shotgun (WGS) entry which is preliminary data.</text>
</comment>
<evidence type="ECO:0000256" key="1">
    <source>
        <dbReference type="SAM" id="Phobius"/>
    </source>
</evidence>
<dbReference type="AlphaFoldDB" id="H1KYF6"/>
<evidence type="ECO:0000313" key="3">
    <source>
        <dbReference type="Proteomes" id="UP000003706"/>
    </source>
</evidence>
<feature type="transmembrane region" description="Helical" evidence="1">
    <location>
        <begin position="117"/>
        <end position="145"/>
    </location>
</feature>
<dbReference type="EMBL" id="AGJL01000016">
    <property type="protein sequence ID" value="EHP87240.1"/>
    <property type="molecule type" value="Genomic_DNA"/>
</dbReference>
<reference evidence="2 3" key="1">
    <citation type="submission" date="2011-09" db="EMBL/GenBank/DDBJ databases">
        <title>The draft genome of Methanotorris formicicus Mc-S-70.</title>
        <authorList>
            <consortium name="US DOE Joint Genome Institute (JGI-PGF)"/>
            <person name="Lucas S."/>
            <person name="Han J."/>
            <person name="Lapidus A."/>
            <person name="Cheng J.-F."/>
            <person name="Goodwin L."/>
            <person name="Pitluck S."/>
            <person name="Peters L."/>
            <person name="Land M.L."/>
            <person name="Hauser L."/>
            <person name="Sieprawska-Lupa M."/>
            <person name="Takai K."/>
            <person name="Miyazaki J."/>
            <person name="Whitman W."/>
            <person name="Woyke T.J."/>
        </authorList>
    </citation>
    <scope>NUCLEOTIDE SEQUENCE [LARGE SCALE GENOMIC DNA]</scope>
    <source>
        <strain evidence="2 3">Mc-S-70</strain>
    </source>
</reference>
<dbReference type="OrthoDB" id="386793at2157"/>
<proteinExistence type="predicted"/>
<sequence length="156" mass="17704">MQKLTQKNLNELKLSVLLSTLVFCVVISIDILLLIYLINTVDALRVVIYCSGIGITIGYLAFKIFKIDVFEGNGTSIYSNKKILKYIFLCFSLSIFITIVFHYFIYLKYHMMPSKGLVIDIALITMAINSSFLGGFLLNMILLLIKLNSDKNDNNK</sequence>
<name>H1KYF6_9EURY</name>
<keyword evidence="3" id="KW-1185">Reference proteome</keyword>
<feature type="transmembrane region" description="Helical" evidence="1">
    <location>
        <begin position="43"/>
        <end position="62"/>
    </location>
</feature>
<keyword evidence="1" id="KW-1133">Transmembrane helix</keyword>
<dbReference type="RefSeq" id="WP_007044268.1">
    <property type="nucleotide sequence ID" value="NZ_AGJL01000016.1"/>
</dbReference>
<feature type="transmembrane region" description="Helical" evidence="1">
    <location>
        <begin position="83"/>
        <end position="105"/>
    </location>
</feature>